<proteinExistence type="predicted"/>
<dbReference type="InterPro" id="IPR036858">
    <property type="entry name" value="Cyclin-dep_kinase_reg-sub_sf"/>
</dbReference>
<dbReference type="SUPFAM" id="SSF55637">
    <property type="entry name" value="Cell cycle regulatory proteins"/>
    <property type="match status" value="1"/>
</dbReference>
<evidence type="ECO:0000256" key="1">
    <source>
        <dbReference type="SAM" id="MobiDB-lite"/>
    </source>
</evidence>
<keyword evidence="5" id="KW-1185">Reference proteome</keyword>
<reference evidence="3" key="1">
    <citation type="submission" date="2016-05" db="EMBL/GenBank/DDBJ databases">
        <authorList>
            <person name="Lavstsen T."/>
            <person name="Jespersen J.S."/>
        </authorList>
    </citation>
    <scope>NUCLEOTIDE SEQUENCE [LARGE SCALE GENOMIC DNA]</scope>
</reference>
<evidence type="ECO:0000313" key="2">
    <source>
        <dbReference type="EMBL" id="SBT30701.1"/>
    </source>
</evidence>
<evidence type="ECO:0000313" key="5">
    <source>
        <dbReference type="Proteomes" id="UP000078555"/>
    </source>
</evidence>
<evidence type="ECO:0000313" key="4">
    <source>
        <dbReference type="Proteomes" id="UP000078550"/>
    </source>
</evidence>
<gene>
    <name evidence="2" type="ORF">POVWA1_003440</name>
    <name evidence="3" type="ORF">POVWA2_003590</name>
</gene>
<dbReference type="EMBL" id="FLRE01000015">
    <property type="protein sequence ID" value="SBT31333.1"/>
    <property type="molecule type" value="Genomic_DNA"/>
</dbReference>
<feature type="compositionally biased region" description="Basic and acidic residues" evidence="1">
    <location>
        <begin position="595"/>
        <end position="619"/>
    </location>
</feature>
<protein>
    <submittedName>
        <fullName evidence="3">Uncharacterized protein</fullName>
    </submittedName>
</protein>
<reference evidence="4 5" key="2">
    <citation type="submission" date="2016-05" db="EMBL/GenBank/DDBJ databases">
        <authorList>
            <person name="Naeem Raeece"/>
        </authorList>
    </citation>
    <scope>NUCLEOTIDE SEQUENCE [LARGE SCALE GENOMIC DNA]</scope>
</reference>
<dbReference type="GO" id="GO:0016538">
    <property type="term" value="F:cyclin-dependent protein serine/threonine kinase regulator activity"/>
    <property type="evidence" value="ECO:0007669"/>
    <property type="project" value="InterPro"/>
</dbReference>
<feature type="region of interest" description="Disordered" evidence="1">
    <location>
        <begin position="593"/>
        <end position="624"/>
    </location>
</feature>
<dbReference type="EMBL" id="FLRD01000008">
    <property type="protein sequence ID" value="SBT30701.1"/>
    <property type="molecule type" value="Genomic_DNA"/>
</dbReference>
<evidence type="ECO:0000313" key="3">
    <source>
        <dbReference type="EMBL" id="SBT31333.1"/>
    </source>
</evidence>
<dbReference type="AlphaFoldDB" id="A0A1A8YIG2"/>
<organism evidence="3 4">
    <name type="scientific">Plasmodium ovale wallikeri</name>
    <dbReference type="NCBI Taxonomy" id="864142"/>
    <lineage>
        <taxon>Eukaryota</taxon>
        <taxon>Sar</taxon>
        <taxon>Alveolata</taxon>
        <taxon>Apicomplexa</taxon>
        <taxon>Aconoidasida</taxon>
        <taxon>Haemosporida</taxon>
        <taxon>Plasmodiidae</taxon>
        <taxon>Plasmodium</taxon>
        <taxon>Plasmodium (Plasmodium)</taxon>
    </lineage>
</organism>
<sequence>MVIPRHLQPTLKANVTCPVAFFPPPHKKMSHDNNMYNMNLSIHKIYNNARYSAPCKANDDDDKPALKKRRCTLSYVNEKNVYQKNVNDFVNYNFNNSIMKKKKISPVHLLQGKRCVSPLKNRRELRNSVDESIKKSVTLRSIVNKTIKKKNNMDNVHDNDRNILSSSRFDYCFKKNQEENNVDNFNEMVNMKLFLGKNLNETYIMSNTTQSDNFVGNKNRDSINTLRDTIPLYLNSESTISSFNCEREIERRISKDALSNVVSSQGASSQGASSQGAFSQGAFSQGAFSQGVSSQGVSSQGVSSQGVSSQGVSSQGVSSQGVSSQVVPSKFSLSQFVPSQVVPYKKLPYKIIPCRVSPYKVVPSKVAPFRHSPYKMLPYKVIPYRGVPSQVVPPEEVLPSQVVSSGRVTSRVVPSKGISTNFLPSRVVPSKGTLPKGVSSQFLPSQNAPSKSVPSLVFPYKGLPSRAVPYKGLPSRTTPYKGLPPRFTPYRGLPSRVAASKVVAGQGITSKGSSPQVVPSKDAPLQTISRNVLPRSVLPRSVLPCNALPCNALPRKVVPGKHVFSRVASYKLVPYKVLPQKIAPEQVVPSLVAPSRDELSRDEPSRDEPSRDEPSRDVASKGVKNCMRSKLPHLKKIMKRCYPFLTHVRRHKKRVKHQHISNTEDITNRIENNPLKRKHSTQLQKENGKIDNSDLIFFNKRAKTSKVKCKNSPRRHSDIPKYDDGSIYNCNRIKRIRKRINNNSPLKRKCKKWLQKVKSAKASKKFYVDPNNPIFRTCFFNNAEDFENEDIKRKETIDPPSSSEVEETMPKNEAEYLFSKDFFRDVYSKIRRMGELNYMDELAEEDEEHYISKNQINKVIENAKNKEMRYHYIDRMFLYRHAKNVIDDVDYDKYKKKRRAEQKYLDIPYPNLREIMNISPISSSDEIDDTDEFYVAEVKQLENYYKKSKRANRTDASRIDRTNETETRLALPSRTTPFCDDQTTEDVTSIETREKLMILMDKLKKEKDSFFDGILDTPDFSKLLDPAFSLNESFILSHQMFNVQFAAQLGPVVYLLKTEDENYVYRAIEVSRQFEEKVKSILENQKLDTQSKERNECCDCTSVEKYPYLRELDGGMGVDLFLLGSYEDGKYAKTVMCYAQRDVPPLICHMGKSHHKWAANPSQMGS</sequence>
<name>A0A1A8YIG2_PLAOA</name>
<dbReference type="Proteomes" id="UP000078555">
    <property type="component" value="Unassembled WGS sequence"/>
</dbReference>
<dbReference type="Proteomes" id="UP000078550">
    <property type="component" value="Unassembled WGS sequence"/>
</dbReference>
<accession>A0A1A8YIG2</accession>